<dbReference type="SMART" id="SM00850">
    <property type="entry name" value="LytTR"/>
    <property type="match status" value="1"/>
</dbReference>
<sequence>MPISNIKEHLFNEAEYPLRFKQGGIRKTVAIQFCLVFVFLLLFKPFGVYEPEHRINYFFICALHALFPSLIIYVYFTTLCFVNNKQLKPRVWTLSREYAHLAVVFLLTGIASFLLRSFIYNNPYNWSVRYLWEEIRNCYLAGTFLYIFLLFASSYFQREKRRDNDYPGTAAMHSNNPEALSAGTSLFIKTQVQQDDFSFNPQHLLFAKADGNYIELTVLSNAKVTTELKRISLKQFDAQLTGCPYLLRCHRAYLVNLAQVKAVSGNALGYTLSLNATDESIPVSRAQVDRFKQLYEQLAEVAAG</sequence>
<keyword evidence="4" id="KW-1185">Reference proteome</keyword>
<protein>
    <submittedName>
        <fullName evidence="3">LytTR family transcriptional regulator DNA-binding domain-containing protein</fullName>
    </submittedName>
</protein>
<keyword evidence="3" id="KW-0238">DNA-binding</keyword>
<accession>A0ABW3AXF1</accession>
<evidence type="ECO:0000313" key="4">
    <source>
        <dbReference type="Proteomes" id="UP001597010"/>
    </source>
</evidence>
<feature type="transmembrane region" description="Helical" evidence="1">
    <location>
        <begin position="139"/>
        <end position="156"/>
    </location>
</feature>
<keyword evidence="1" id="KW-1133">Transmembrane helix</keyword>
<evidence type="ECO:0000256" key="1">
    <source>
        <dbReference type="SAM" id="Phobius"/>
    </source>
</evidence>
<feature type="domain" description="HTH LytTR-type" evidence="2">
    <location>
        <begin position="188"/>
        <end position="297"/>
    </location>
</feature>
<proteinExistence type="predicted"/>
<dbReference type="PROSITE" id="PS50930">
    <property type="entry name" value="HTH_LYTTR"/>
    <property type="match status" value="1"/>
</dbReference>
<gene>
    <name evidence="3" type="ORF">ACFQZX_18305</name>
</gene>
<dbReference type="Pfam" id="PF04397">
    <property type="entry name" value="LytTR"/>
    <property type="match status" value="1"/>
</dbReference>
<evidence type="ECO:0000313" key="3">
    <source>
        <dbReference type="EMBL" id="MFD0795580.1"/>
    </source>
</evidence>
<evidence type="ECO:0000259" key="2">
    <source>
        <dbReference type="PROSITE" id="PS50930"/>
    </source>
</evidence>
<dbReference type="EMBL" id="JBHTHZ010000014">
    <property type="protein sequence ID" value="MFD0795580.1"/>
    <property type="molecule type" value="Genomic_DNA"/>
</dbReference>
<keyword evidence="1" id="KW-0812">Transmembrane</keyword>
<organism evidence="3 4">
    <name type="scientific">Mucilaginibacter litoreus</name>
    <dbReference type="NCBI Taxonomy" id="1048221"/>
    <lineage>
        <taxon>Bacteria</taxon>
        <taxon>Pseudomonadati</taxon>
        <taxon>Bacteroidota</taxon>
        <taxon>Sphingobacteriia</taxon>
        <taxon>Sphingobacteriales</taxon>
        <taxon>Sphingobacteriaceae</taxon>
        <taxon>Mucilaginibacter</taxon>
    </lineage>
</organism>
<name>A0ABW3AXF1_9SPHI</name>
<feature type="transmembrane region" description="Helical" evidence="1">
    <location>
        <begin position="98"/>
        <end position="119"/>
    </location>
</feature>
<feature type="transmembrane region" description="Helical" evidence="1">
    <location>
        <begin position="55"/>
        <end position="77"/>
    </location>
</feature>
<dbReference type="RefSeq" id="WP_377118113.1">
    <property type="nucleotide sequence ID" value="NZ_JBHTHZ010000014.1"/>
</dbReference>
<feature type="transmembrane region" description="Helical" evidence="1">
    <location>
        <begin position="29"/>
        <end position="49"/>
    </location>
</feature>
<dbReference type="GO" id="GO:0003677">
    <property type="term" value="F:DNA binding"/>
    <property type="evidence" value="ECO:0007669"/>
    <property type="project" value="UniProtKB-KW"/>
</dbReference>
<dbReference type="InterPro" id="IPR007492">
    <property type="entry name" value="LytTR_DNA-bd_dom"/>
</dbReference>
<reference evidence="4" key="1">
    <citation type="journal article" date="2019" name="Int. J. Syst. Evol. Microbiol.">
        <title>The Global Catalogue of Microorganisms (GCM) 10K type strain sequencing project: providing services to taxonomists for standard genome sequencing and annotation.</title>
        <authorList>
            <consortium name="The Broad Institute Genomics Platform"/>
            <consortium name="The Broad Institute Genome Sequencing Center for Infectious Disease"/>
            <person name="Wu L."/>
            <person name="Ma J."/>
        </authorList>
    </citation>
    <scope>NUCLEOTIDE SEQUENCE [LARGE SCALE GENOMIC DNA]</scope>
    <source>
        <strain evidence="4">CCUG 61484</strain>
    </source>
</reference>
<comment type="caution">
    <text evidence="3">The sequence shown here is derived from an EMBL/GenBank/DDBJ whole genome shotgun (WGS) entry which is preliminary data.</text>
</comment>
<keyword evidence="1" id="KW-0472">Membrane</keyword>
<dbReference type="Gene3D" id="2.40.50.1020">
    <property type="entry name" value="LytTr DNA-binding domain"/>
    <property type="match status" value="1"/>
</dbReference>
<dbReference type="Proteomes" id="UP001597010">
    <property type="component" value="Unassembled WGS sequence"/>
</dbReference>